<evidence type="ECO:0000256" key="1">
    <source>
        <dbReference type="SAM" id="SignalP"/>
    </source>
</evidence>
<dbReference type="AlphaFoldDB" id="A0A1G5GA02"/>
<organism evidence="2 3">
    <name type="scientific">Microvirga guangxiensis</name>
    <dbReference type="NCBI Taxonomy" id="549386"/>
    <lineage>
        <taxon>Bacteria</taxon>
        <taxon>Pseudomonadati</taxon>
        <taxon>Pseudomonadota</taxon>
        <taxon>Alphaproteobacteria</taxon>
        <taxon>Hyphomicrobiales</taxon>
        <taxon>Methylobacteriaceae</taxon>
        <taxon>Microvirga</taxon>
    </lineage>
</organism>
<name>A0A1G5GA02_9HYPH</name>
<dbReference type="STRING" id="549386.SAMN02927923_01428"/>
<keyword evidence="3" id="KW-1185">Reference proteome</keyword>
<dbReference type="Proteomes" id="UP000199569">
    <property type="component" value="Unassembled WGS sequence"/>
</dbReference>
<gene>
    <name evidence="2" type="ORF">SAMN02927923_01428</name>
</gene>
<keyword evidence="1" id="KW-0732">Signal</keyword>
<protein>
    <recommendedName>
        <fullName evidence="4">Lectin-like protein BA14k</fullName>
    </recommendedName>
</protein>
<dbReference type="RefSeq" id="WP_091132595.1">
    <property type="nucleotide sequence ID" value="NZ_FMVJ01000004.1"/>
</dbReference>
<sequence>MRSLFKTFMAAALLLGGAAAIEPSPASAQVGPERYSPSPRARPAPAIRRDFQRPRYDAPRSYRRAYYGRPYRSAYYGRRAYRPAYYGRRYYGGYPYGYYRRGYGGGAVVAGLIGGLTLGALASPYYAAPYYGPGYYRPAYYAPRCVLERRRVINRYGRPIWRRVQVCY</sequence>
<reference evidence="2 3" key="1">
    <citation type="submission" date="2016-10" db="EMBL/GenBank/DDBJ databases">
        <authorList>
            <person name="de Groot N.N."/>
        </authorList>
    </citation>
    <scope>NUCLEOTIDE SEQUENCE [LARGE SCALE GENOMIC DNA]</scope>
    <source>
        <strain evidence="2 3">CGMCC 1.7666</strain>
    </source>
</reference>
<proteinExistence type="predicted"/>
<feature type="chain" id="PRO_5011637259" description="Lectin-like protein BA14k" evidence="1">
    <location>
        <begin position="29"/>
        <end position="168"/>
    </location>
</feature>
<evidence type="ECO:0008006" key="4">
    <source>
        <dbReference type="Google" id="ProtNLM"/>
    </source>
</evidence>
<evidence type="ECO:0000313" key="2">
    <source>
        <dbReference type="EMBL" id="SCY48080.1"/>
    </source>
</evidence>
<evidence type="ECO:0000313" key="3">
    <source>
        <dbReference type="Proteomes" id="UP000199569"/>
    </source>
</evidence>
<dbReference type="EMBL" id="FMVJ01000004">
    <property type="protein sequence ID" value="SCY48080.1"/>
    <property type="molecule type" value="Genomic_DNA"/>
</dbReference>
<accession>A0A1G5GA02</accession>
<feature type="signal peptide" evidence="1">
    <location>
        <begin position="1"/>
        <end position="28"/>
    </location>
</feature>